<evidence type="ECO:0000313" key="2">
    <source>
        <dbReference type="Proteomes" id="UP000244880"/>
    </source>
</evidence>
<gene>
    <name evidence="1" type="ORF">ASD8599_02133</name>
</gene>
<protein>
    <recommendedName>
        <fullName evidence="3">Phosphoenolpyruvate protein kinase</fullName>
    </recommendedName>
</protein>
<accession>A0A2R8BE72</accession>
<dbReference type="OrthoDB" id="282896at2"/>
<organism evidence="1 2">
    <name type="scientific">Ascidiaceihabitans donghaensis</name>
    <dbReference type="NCBI Taxonomy" id="1510460"/>
    <lineage>
        <taxon>Bacteria</taxon>
        <taxon>Pseudomonadati</taxon>
        <taxon>Pseudomonadota</taxon>
        <taxon>Alphaproteobacteria</taxon>
        <taxon>Rhodobacterales</taxon>
        <taxon>Paracoccaceae</taxon>
        <taxon>Ascidiaceihabitans</taxon>
    </lineage>
</organism>
<reference evidence="1 2" key="1">
    <citation type="submission" date="2018-03" db="EMBL/GenBank/DDBJ databases">
        <authorList>
            <person name="Keele B.F."/>
        </authorList>
    </citation>
    <scope>NUCLEOTIDE SEQUENCE [LARGE SCALE GENOMIC DNA]</scope>
    <source>
        <strain evidence="1 2">CECT 8599</strain>
    </source>
</reference>
<name>A0A2R8BE72_9RHOB</name>
<keyword evidence="2" id="KW-1185">Reference proteome</keyword>
<dbReference type="Proteomes" id="UP000244880">
    <property type="component" value="Unassembled WGS sequence"/>
</dbReference>
<dbReference type="InterPro" id="IPR047700">
    <property type="entry name" value="NrtS-like"/>
</dbReference>
<dbReference type="NCBIfam" id="NF038050">
    <property type="entry name" value="NrtS"/>
    <property type="match status" value="1"/>
</dbReference>
<dbReference type="RefSeq" id="WP_108828456.1">
    <property type="nucleotide sequence ID" value="NZ_OMOR01000001.1"/>
</dbReference>
<dbReference type="EMBL" id="OMOR01000001">
    <property type="protein sequence ID" value="SPH21381.1"/>
    <property type="molecule type" value="Genomic_DNA"/>
</dbReference>
<proteinExistence type="predicted"/>
<evidence type="ECO:0008006" key="3">
    <source>
        <dbReference type="Google" id="ProtNLM"/>
    </source>
</evidence>
<dbReference type="AlphaFoldDB" id="A0A2R8BE72"/>
<sequence>MADGFWTIATDLSVARRAGKIALIVGTVLMAINHGDHILKGDMDLRAILKCLATYLVPYCVSTYSSVMAVRDRTQTLEPDA</sequence>
<evidence type="ECO:0000313" key="1">
    <source>
        <dbReference type="EMBL" id="SPH21381.1"/>
    </source>
</evidence>